<reference evidence="2 3" key="1">
    <citation type="submission" date="2020-08" db="EMBL/GenBank/DDBJ databases">
        <title>Genomic Encyclopedia of Type Strains, Phase IV (KMG-IV): sequencing the most valuable type-strain genomes for metagenomic binning, comparative biology and taxonomic classification.</title>
        <authorList>
            <person name="Goeker M."/>
        </authorList>
    </citation>
    <scope>NUCLEOTIDE SEQUENCE [LARGE SCALE GENOMIC DNA]</scope>
    <source>
        <strain evidence="2 3">DSM 26723</strain>
    </source>
</reference>
<dbReference type="PANTHER" id="PTHR40943">
    <property type="entry name" value="CYTOPLASMIC PROTEIN-RELATED"/>
    <property type="match status" value="1"/>
</dbReference>
<evidence type="ECO:0000259" key="1">
    <source>
        <dbReference type="Pfam" id="PF05899"/>
    </source>
</evidence>
<gene>
    <name evidence="2" type="ORF">HNQ60_004674</name>
</gene>
<evidence type="ECO:0000313" key="3">
    <source>
        <dbReference type="Proteomes" id="UP000588068"/>
    </source>
</evidence>
<protein>
    <recommendedName>
        <fullName evidence="1">(S)-ureidoglycine aminohydrolase cupin domain-containing protein</fullName>
    </recommendedName>
</protein>
<name>A0A841HSM8_9GAMM</name>
<feature type="domain" description="(S)-ureidoglycine aminohydrolase cupin" evidence="1">
    <location>
        <begin position="49"/>
        <end position="119"/>
    </location>
</feature>
<proteinExistence type="predicted"/>
<evidence type="ECO:0000313" key="2">
    <source>
        <dbReference type="EMBL" id="MBB6095783.1"/>
    </source>
</evidence>
<accession>A0A841HSM8</accession>
<dbReference type="SUPFAM" id="SSF51182">
    <property type="entry name" value="RmlC-like cupins"/>
    <property type="match status" value="1"/>
</dbReference>
<dbReference type="Gene3D" id="2.60.120.10">
    <property type="entry name" value="Jelly Rolls"/>
    <property type="match status" value="1"/>
</dbReference>
<dbReference type="InterPro" id="IPR008579">
    <property type="entry name" value="UGlyAH_Cupin_dom"/>
</dbReference>
<keyword evidence="3" id="KW-1185">Reference proteome</keyword>
<comment type="caution">
    <text evidence="2">The sequence shown here is derived from an EMBL/GenBank/DDBJ whole genome shotgun (WGS) entry which is preliminary data.</text>
</comment>
<sequence length="127" mass="14023">MTDASVSDISGIVDFAVATPELTHSKPAPDRLLAGTPEQKTRNFFSDSTGQFFAGTWESTPGKWRVRYAESEFCHILRGQVHIEDERGNGRTFQTGDSFVVPAGFIGTWHVKVPTLKLYAIFEAASK</sequence>
<dbReference type="PANTHER" id="PTHR40943:SF2">
    <property type="entry name" value="(S)-UREIDOGLYCINE AMINOHYDROLASE CUPIN DOMAIN-CONTAINING PROTEIN"/>
    <property type="match status" value="1"/>
</dbReference>
<dbReference type="Pfam" id="PF05899">
    <property type="entry name" value="Cupin_3"/>
    <property type="match status" value="1"/>
</dbReference>
<dbReference type="AlphaFoldDB" id="A0A841HSM8"/>
<dbReference type="InterPro" id="IPR014710">
    <property type="entry name" value="RmlC-like_jellyroll"/>
</dbReference>
<dbReference type="CDD" id="cd02227">
    <property type="entry name" value="cupin_TM1112-like"/>
    <property type="match status" value="1"/>
</dbReference>
<dbReference type="RefSeq" id="WP_184335176.1">
    <property type="nucleotide sequence ID" value="NZ_JACHHZ010000006.1"/>
</dbReference>
<dbReference type="EMBL" id="JACHHZ010000006">
    <property type="protein sequence ID" value="MBB6095783.1"/>
    <property type="molecule type" value="Genomic_DNA"/>
</dbReference>
<organism evidence="2 3">
    <name type="scientific">Povalibacter uvarum</name>
    <dbReference type="NCBI Taxonomy" id="732238"/>
    <lineage>
        <taxon>Bacteria</taxon>
        <taxon>Pseudomonadati</taxon>
        <taxon>Pseudomonadota</taxon>
        <taxon>Gammaproteobacteria</taxon>
        <taxon>Steroidobacterales</taxon>
        <taxon>Steroidobacteraceae</taxon>
        <taxon>Povalibacter</taxon>
    </lineage>
</organism>
<dbReference type="Proteomes" id="UP000588068">
    <property type="component" value="Unassembled WGS sequence"/>
</dbReference>
<dbReference type="InterPro" id="IPR011051">
    <property type="entry name" value="RmlC_Cupin_sf"/>
</dbReference>